<dbReference type="CDD" id="cd11782">
    <property type="entry name" value="SH3_Sorbs_2"/>
    <property type="match status" value="1"/>
</dbReference>
<dbReference type="InterPro" id="IPR050384">
    <property type="entry name" value="Endophilin_SH3RF"/>
</dbReference>
<accession>B0WJL0</accession>
<dbReference type="EnsemblMetazoa" id="CPIJ006877-RA">
    <property type="protein sequence ID" value="CPIJ006877-PA"/>
    <property type="gene ID" value="CPIJ006877"/>
</dbReference>
<sequence length="733" mass="84381">MKLTTCLLVLLANTAAFAAYHPDLLDYPLRIIEYLDGGGRFECVFFSVSPWQLSDSILDDLLQHARLRYVAKYVLKGSYRPKTLPKKPSVLLLEPGRRIDLKRPDTPESIMRFLLLFHPATKVLVFLDFSNVYVREIARLMLVRVKCTNVVFFDTESLAIRLGSLENLVEIVRFLPHPKYVFEWFKQELWGPNITFVAASENPDEPTFRWVLTTALYLKGAVCEIPKQKDGTNGADIVLEGDIAIDLVEDFWRVFIYEPVVEIIGKYVVHDPFVYSMWSNEPGEAKYVNQELAALVQRLSYDFRRGKSWYVELDEKFLVHPVQIYYTAYRSPFLETFKFTYGVLGEAGIMGFICNSRANKGRESPRRYIESDVNIHYKTPIRYEYKEAIPDDELAYRQAEHMRRVYQEERRRKYMHELEDLQNRRHTDNFVPAQKSPIPVNRYEDFDADLAPKPNNVLPRTIARALYNFQGQTARELSFKKGDIIYLRRQIDKNWYEGEHNAMIGLLPANYIEILPRDGAKPLPKKPQREGKARAKFNFTAQTTVELSLLKGELVTLTRRVDDNWFEGRIGNKKGIFPVSYVEVLTDIGGEESYEIEPIVKPNLQTIQTHTLTTGYDNGLSNGRVSPGIIRETKTVQKTEVLHVDTTNEPISYRALYNYKPQNSDELELLEGDVVYVLEKCDDGWYVGTSARTASGSSSSLHRQHQQQTTPGPAAPKTTASIGKRKVEFLGVF</sequence>
<dbReference type="PRINTS" id="PR00452">
    <property type="entry name" value="SH3DOMAIN"/>
</dbReference>
<dbReference type="PRINTS" id="PR01887">
    <property type="entry name" value="SPECTRNALPHA"/>
</dbReference>
<evidence type="ECO:0000256" key="2">
    <source>
        <dbReference type="PROSITE-ProRule" id="PRU00192"/>
    </source>
</evidence>
<dbReference type="VEuPathDB" id="VectorBase:CPIJ006877"/>
<feature type="domain" description="SH3" evidence="5">
    <location>
        <begin position="458"/>
        <end position="517"/>
    </location>
</feature>
<evidence type="ECO:0000313" key="8">
    <source>
        <dbReference type="Proteomes" id="UP000002320"/>
    </source>
</evidence>
<evidence type="ECO:0000313" key="6">
    <source>
        <dbReference type="EMBL" id="EDS29237.1"/>
    </source>
</evidence>
<dbReference type="PROSITE" id="PS50002">
    <property type="entry name" value="SH3"/>
    <property type="match status" value="3"/>
</dbReference>
<protein>
    <submittedName>
        <fullName evidence="6 7">Dcapl</fullName>
    </submittedName>
</protein>
<reference evidence="6" key="1">
    <citation type="submission" date="2007-03" db="EMBL/GenBank/DDBJ databases">
        <title>Annotation of Culex pipiens quinquefasciatus.</title>
        <authorList>
            <consortium name="The Broad Institute Genome Sequencing Platform"/>
            <person name="Atkinson P.W."/>
            <person name="Hemingway J."/>
            <person name="Christensen B.M."/>
            <person name="Higgs S."/>
            <person name="Kodira C."/>
            <person name="Hannick L."/>
            <person name="Megy K."/>
            <person name="O'Leary S."/>
            <person name="Pearson M."/>
            <person name="Haas B.J."/>
            <person name="Mauceli E."/>
            <person name="Wortman J.R."/>
            <person name="Lee N.H."/>
            <person name="Guigo R."/>
            <person name="Stanke M."/>
            <person name="Alvarado L."/>
            <person name="Amedeo P."/>
            <person name="Antoine C.H."/>
            <person name="Arensburger P."/>
            <person name="Bidwell S.L."/>
            <person name="Crawford M."/>
            <person name="Camaro F."/>
            <person name="Devon K."/>
            <person name="Engels R."/>
            <person name="Hammond M."/>
            <person name="Howarth C."/>
            <person name="Koehrsen M."/>
            <person name="Lawson D."/>
            <person name="Montgomery P."/>
            <person name="Nene V."/>
            <person name="Nusbaum C."/>
            <person name="Puiu D."/>
            <person name="Romero-Severson J."/>
            <person name="Severson D.W."/>
            <person name="Shumway M."/>
            <person name="Sisk P."/>
            <person name="Stolte C."/>
            <person name="Zeng Q."/>
            <person name="Eisenstadt E."/>
            <person name="Fraser-Liggett C."/>
            <person name="Strausberg R."/>
            <person name="Galagan J."/>
            <person name="Birren B."/>
            <person name="Collins F.H."/>
        </authorList>
    </citation>
    <scope>NUCLEOTIDE SEQUENCE [LARGE SCALE GENOMIC DNA]</scope>
    <source>
        <strain evidence="6">JHB</strain>
    </source>
</reference>
<keyword evidence="4" id="KW-0732">Signal</keyword>
<feature type="region of interest" description="Disordered" evidence="3">
    <location>
        <begin position="692"/>
        <end position="719"/>
    </location>
</feature>
<feature type="domain" description="SH3" evidence="5">
    <location>
        <begin position="648"/>
        <end position="708"/>
    </location>
</feature>
<evidence type="ECO:0000256" key="3">
    <source>
        <dbReference type="SAM" id="MobiDB-lite"/>
    </source>
</evidence>
<dbReference type="HOGENOM" id="CLU_378239_0_0_1"/>
<feature type="domain" description="SH3" evidence="5">
    <location>
        <begin position="528"/>
        <end position="587"/>
    </location>
</feature>
<dbReference type="Gene3D" id="2.30.30.40">
    <property type="entry name" value="SH3 Domains"/>
    <property type="match status" value="3"/>
</dbReference>
<dbReference type="VEuPathDB" id="VectorBase:CQUJHB005520"/>
<evidence type="ECO:0000256" key="4">
    <source>
        <dbReference type="SAM" id="SignalP"/>
    </source>
</evidence>
<dbReference type="OrthoDB" id="7744623at2759"/>
<keyword evidence="1 2" id="KW-0728">SH3 domain</keyword>
<dbReference type="AlphaFoldDB" id="B0WJL0"/>
<name>B0WJL0_CULQU</name>
<feature type="signal peptide" evidence="4">
    <location>
        <begin position="1"/>
        <end position="18"/>
    </location>
</feature>
<dbReference type="InterPro" id="IPR001452">
    <property type="entry name" value="SH3_domain"/>
</dbReference>
<dbReference type="InParanoid" id="B0WJL0"/>
<dbReference type="EMBL" id="DS231961">
    <property type="protein sequence ID" value="EDS29237.1"/>
    <property type="molecule type" value="Genomic_DNA"/>
</dbReference>
<dbReference type="KEGG" id="cqu:CpipJ_CPIJ006877"/>
<evidence type="ECO:0000313" key="7">
    <source>
        <dbReference type="EnsemblMetazoa" id="CPIJ006877-PA"/>
    </source>
</evidence>
<dbReference type="SUPFAM" id="SSF50044">
    <property type="entry name" value="SH3-domain"/>
    <property type="match status" value="3"/>
</dbReference>
<dbReference type="PANTHER" id="PTHR14167:SF116">
    <property type="entry name" value="CAP, ISOFORM AC"/>
    <property type="match status" value="1"/>
</dbReference>
<proteinExistence type="predicted"/>
<dbReference type="Pfam" id="PF00018">
    <property type="entry name" value="SH3_1"/>
    <property type="match status" value="2"/>
</dbReference>
<evidence type="ECO:0000259" key="5">
    <source>
        <dbReference type="PROSITE" id="PS50002"/>
    </source>
</evidence>
<dbReference type="CDD" id="cd11781">
    <property type="entry name" value="SH3_Sorbs_1"/>
    <property type="match status" value="1"/>
</dbReference>
<dbReference type="eggNOG" id="KOG4225">
    <property type="taxonomic scope" value="Eukaryota"/>
</dbReference>
<gene>
    <name evidence="7" type="primary">6039259</name>
    <name evidence="6" type="ORF">CpipJ_CPIJ006877</name>
</gene>
<dbReference type="Pfam" id="PF14604">
    <property type="entry name" value="SH3_9"/>
    <property type="match status" value="1"/>
</dbReference>
<keyword evidence="8" id="KW-1185">Reference proteome</keyword>
<dbReference type="STRING" id="7176.B0WJL0"/>
<dbReference type="InterPro" id="IPR036028">
    <property type="entry name" value="SH3-like_dom_sf"/>
</dbReference>
<dbReference type="SMART" id="SM00326">
    <property type="entry name" value="SH3"/>
    <property type="match status" value="3"/>
</dbReference>
<dbReference type="VEuPathDB" id="VectorBase:CQUJHB020247"/>
<evidence type="ECO:0000256" key="1">
    <source>
        <dbReference type="ARBA" id="ARBA00022443"/>
    </source>
</evidence>
<dbReference type="PANTHER" id="PTHR14167">
    <property type="entry name" value="SH3 DOMAIN-CONTAINING"/>
    <property type="match status" value="1"/>
</dbReference>
<dbReference type="Proteomes" id="UP000002320">
    <property type="component" value="Unassembled WGS sequence"/>
</dbReference>
<reference evidence="7" key="2">
    <citation type="submission" date="2021-02" db="UniProtKB">
        <authorList>
            <consortium name="EnsemblMetazoa"/>
        </authorList>
    </citation>
    <scope>IDENTIFICATION</scope>
    <source>
        <strain evidence="7">JHB</strain>
    </source>
</reference>
<organism>
    <name type="scientific">Culex quinquefasciatus</name>
    <name type="common">Southern house mosquito</name>
    <name type="synonym">Culex pungens</name>
    <dbReference type="NCBI Taxonomy" id="7176"/>
    <lineage>
        <taxon>Eukaryota</taxon>
        <taxon>Metazoa</taxon>
        <taxon>Ecdysozoa</taxon>
        <taxon>Arthropoda</taxon>
        <taxon>Hexapoda</taxon>
        <taxon>Insecta</taxon>
        <taxon>Pterygota</taxon>
        <taxon>Neoptera</taxon>
        <taxon>Endopterygota</taxon>
        <taxon>Diptera</taxon>
        <taxon>Nematocera</taxon>
        <taxon>Culicoidea</taxon>
        <taxon>Culicidae</taxon>
        <taxon>Culicinae</taxon>
        <taxon>Culicini</taxon>
        <taxon>Culex</taxon>
        <taxon>Culex</taxon>
    </lineage>
</organism>
<feature type="chain" id="PRO_5011408134" evidence="4">
    <location>
        <begin position="19"/>
        <end position="733"/>
    </location>
</feature>